<dbReference type="InterPro" id="IPR000524">
    <property type="entry name" value="Tscrpt_reg_HTH_GntR"/>
</dbReference>
<dbReference type="InterPro" id="IPR050679">
    <property type="entry name" value="Bact_HTH_transcr_reg"/>
</dbReference>
<evidence type="ECO:0000259" key="5">
    <source>
        <dbReference type="PROSITE" id="PS50949"/>
    </source>
</evidence>
<evidence type="ECO:0000313" key="7">
    <source>
        <dbReference type="Proteomes" id="UP001597182"/>
    </source>
</evidence>
<comment type="caution">
    <text evidence="6">The sequence shown here is derived from an EMBL/GenBank/DDBJ whole genome shotgun (WGS) entry which is preliminary data.</text>
</comment>
<keyword evidence="7" id="KW-1185">Reference proteome</keyword>
<dbReference type="Pfam" id="PF00392">
    <property type="entry name" value="GntR"/>
    <property type="match status" value="1"/>
</dbReference>
<evidence type="ECO:0000256" key="3">
    <source>
        <dbReference type="ARBA" id="ARBA00023163"/>
    </source>
</evidence>
<dbReference type="PANTHER" id="PTHR44846:SF17">
    <property type="entry name" value="GNTR-FAMILY TRANSCRIPTIONAL REGULATOR"/>
    <property type="match status" value="1"/>
</dbReference>
<dbReference type="RefSeq" id="WP_379653433.1">
    <property type="nucleotide sequence ID" value="NZ_JBHTMB010000347.1"/>
</dbReference>
<dbReference type="InterPro" id="IPR036390">
    <property type="entry name" value="WH_DNA-bd_sf"/>
</dbReference>
<proteinExistence type="predicted"/>
<keyword evidence="1" id="KW-0805">Transcription regulation</keyword>
<keyword evidence="3" id="KW-0804">Transcription</keyword>
<dbReference type="Proteomes" id="UP001597182">
    <property type="component" value="Unassembled WGS sequence"/>
</dbReference>
<sequence>MPDLPFGSEVDTPQPSAPDEAGSPYLRIAADLRAAITCGALNGGDHLPTVESLRGRYQVSAGTVARAFALLKNDGLIRVSRGKRATVEP</sequence>
<gene>
    <name evidence="6" type="ORF">ACFQ34_33425</name>
</gene>
<dbReference type="SUPFAM" id="SSF46785">
    <property type="entry name" value="Winged helix' DNA-binding domain"/>
    <property type="match status" value="1"/>
</dbReference>
<dbReference type="PANTHER" id="PTHR44846">
    <property type="entry name" value="MANNOSYL-D-GLYCERATE TRANSPORT/METABOLISM SYSTEM REPRESSOR MNGR-RELATED"/>
    <property type="match status" value="1"/>
</dbReference>
<dbReference type="CDD" id="cd07377">
    <property type="entry name" value="WHTH_GntR"/>
    <property type="match status" value="1"/>
</dbReference>
<protein>
    <submittedName>
        <fullName evidence="6">Winged helix-turn-helix domain-containing protein</fullName>
    </submittedName>
</protein>
<dbReference type="EMBL" id="JBHTMB010000347">
    <property type="protein sequence ID" value="MFD1238204.1"/>
    <property type="molecule type" value="Genomic_DNA"/>
</dbReference>
<evidence type="ECO:0000256" key="1">
    <source>
        <dbReference type="ARBA" id="ARBA00023015"/>
    </source>
</evidence>
<keyword evidence="2" id="KW-0238">DNA-binding</keyword>
<dbReference type="SMART" id="SM00345">
    <property type="entry name" value="HTH_GNTR"/>
    <property type="match status" value="1"/>
</dbReference>
<evidence type="ECO:0000313" key="6">
    <source>
        <dbReference type="EMBL" id="MFD1238204.1"/>
    </source>
</evidence>
<evidence type="ECO:0000256" key="4">
    <source>
        <dbReference type="SAM" id="MobiDB-lite"/>
    </source>
</evidence>
<organism evidence="6 7">
    <name type="scientific">Pseudonocardia benzenivorans</name>
    <dbReference type="NCBI Taxonomy" id="228005"/>
    <lineage>
        <taxon>Bacteria</taxon>
        <taxon>Bacillati</taxon>
        <taxon>Actinomycetota</taxon>
        <taxon>Actinomycetes</taxon>
        <taxon>Pseudonocardiales</taxon>
        <taxon>Pseudonocardiaceae</taxon>
        <taxon>Pseudonocardia</taxon>
    </lineage>
</organism>
<dbReference type="Gene3D" id="1.10.10.10">
    <property type="entry name" value="Winged helix-like DNA-binding domain superfamily/Winged helix DNA-binding domain"/>
    <property type="match status" value="1"/>
</dbReference>
<evidence type="ECO:0000256" key="2">
    <source>
        <dbReference type="ARBA" id="ARBA00023125"/>
    </source>
</evidence>
<dbReference type="InterPro" id="IPR036388">
    <property type="entry name" value="WH-like_DNA-bd_sf"/>
</dbReference>
<dbReference type="PROSITE" id="PS50949">
    <property type="entry name" value="HTH_GNTR"/>
    <property type="match status" value="1"/>
</dbReference>
<feature type="region of interest" description="Disordered" evidence="4">
    <location>
        <begin position="1"/>
        <end position="22"/>
    </location>
</feature>
<feature type="domain" description="HTH gntR-type" evidence="5">
    <location>
        <begin position="22"/>
        <end position="89"/>
    </location>
</feature>
<accession>A0ABW3VVU8</accession>
<reference evidence="7" key="1">
    <citation type="journal article" date="2019" name="Int. J. Syst. Evol. Microbiol.">
        <title>The Global Catalogue of Microorganisms (GCM) 10K type strain sequencing project: providing services to taxonomists for standard genome sequencing and annotation.</title>
        <authorList>
            <consortium name="The Broad Institute Genomics Platform"/>
            <consortium name="The Broad Institute Genome Sequencing Center for Infectious Disease"/>
            <person name="Wu L."/>
            <person name="Ma J."/>
        </authorList>
    </citation>
    <scope>NUCLEOTIDE SEQUENCE [LARGE SCALE GENOMIC DNA]</scope>
    <source>
        <strain evidence="7">CCUG 49018</strain>
    </source>
</reference>
<name>A0ABW3VVU8_9PSEU</name>